<dbReference type="GO" id="GO:0055085">
    <property type="term" value="P:transmembrane transport"/>
    <property type="evidence" value="ECO:0007669"/>
    <property type="project" value="InterPro"/>
</dbReference>
<evidence type="ECO:0000256" key="8">
    <source>
        <dbReference type="RuleBase" id="RU363032"/>
    </source>
</evidence>
<dbReference type="PANTHER" id="PTHR42929">
    <property type="entry name" value="INNER MEMBRANE ABC TRANSPORTER PERMEASE PROTEIN YDCU-RELATED-RELATED"/>
    <property type="match status" value="1"/>
</dbReference>
<evidence type="ECO:0000256" key="1">
    <source>
        <dbReference type="ARBA" id="ARBA00004651"/>
    </source>
</evidence>
<comment type="caution">
    <text evidence="10">The sequence shown here is derived from an EMBL/GenBank/DDBJ whole genome shotgun (WGS) entry which is preliminary data.</text>
</comment>
<name>A0A916ZN57_9HYPH</name>
<feature type="domain" description="ABC transmembrane type-1" evidence="9">
    <location>
        <begin position="79"/>
        <end position="288"/>
    </location>
</feature>
<dbReference type="InterPro" id="IPR035906">
    <property type="entry name" value="MetI-like_sf"/>
</dbReference>
<dbReference type="EMBL" id="BMIQ01000003">
    <property type="protein sequence ID" value="GGE05828.1"/>
    <property type="molecule type" value="Genomic_DNA"/>
</dbReference>
<comment type="similarity">
    <text evidence="2">Belongs to the binding-protein-dependent transport system permease family. CysTW subfamily.</text>
</comment>
<keyword evidence="7 8" id="KW-0472">Membrane</keyword>
<dbReference type="RefSeq" id="WP_244639464.1">
    <property type="nucleotide sequence ID" value="NZ_BMIQ01000003.1"/>
</dbReference>
<keyword evidence="11" id="KW-1185">Reference proteome</keyword>
<dbReference type="GO" id="GO:0005886">
    <property type="term" value="C:plasma membrane"/>
    <property type="evidence" value="ECO:0007669"/>
    <property type="project" value="UniProtKB-SubCell"/>
</dbReference>
<dbReference type="Pfam" id="PF00528">
    <property type="entry name" value="BPD_transp_1"/>
    <property type="match status" value="1"/>
</dbReference>
<feature type="transmembrane region" description="Helical" evidence="8">
    <location>
        <begin position="111"/>
        <end position="135"/>
    </location>
</feature>
<gene>
    <name evidence="10" type="ORF">GCM10011390_26070</name>
</gene>
<evidence type="ECO:0000313" key="11">
    <source>
        <dbReference type="Proteomes" id="UP000644699"/>
    </source>
</evidence>
<evidence type="ECO:0000256" key="5">
    <source>
        <dbReference type="ARBA" id="ARBA00022692"/>
    </source>
</evidence>
<evidence type="ECO:0000259" key="9">
    <source>
        <dbReference type="PROSITE" id="PS50928"/>
    </source>
</evidence>
<keyword evidence="6 8" id="KW-1133">Transmembrane helix</keyword>
<dbReference type="InterPro" id="IPR000515">
    <property type="entry name" value="MetI-like"/>
</dbReference>
<evidence type="ECO:0000256" key="3">
    <source>
        <dbReference type="ARBA" id="ARBA00022448"/>
    </source>
</evidence>
<proteinExistence type="inferred from homology"/>
<keyword evidence="4" id="KW-1003">Cell membrane</keyword>
<reference evidence="10" key="2">
    <citation type="submission" date="2020-09" db="EMBL/GenBank/DDBJ databases">
        <authorList>
            <person name="Sun Q."/>
            <person name="Zhou Y."/>
        </authorList>
    </citation>
    <scope>NUCLEOTIDE SEQUENCE</scope>
    <source>
        <strain evidence="10">CGMCC 1.15367</strain>
    </source>
</reference>
<feature type="transmembrane region" description="Helical" evidence="8">
    <location>
        <begin position="155"/>
        <end position="184"/>
    </location>
</feature>
<dbReference type="CDD" id="cd06261">
    <property type="entry name" value="TM_PBP2"/>
    <property type="match status" value="1"/>
</dbReference>
<sequence length="300" mass="31064">MTGLRLASPGRRTAAKRRWSGHLRSPLVAGAMIIPFLALAAFAMAAPVGMLLLEAFRDAAGFTFGNVAALARPAYRLAAWNSVTLSLASALLSLAAGAALAFVAGREGSRLGTAVASFSAVAAHFGGVPLAFAFVSSLGFQGLLTRGLKAIGLDFYAIGFSLYSLAGLTIVYAYFLTPLAILVLGPSIRALRADWLLAATSLGATPGQRLRLVILPILAPSLVSSFLLLFGSALSGYATAYALTSGNIVLLTTEIGNVLSGDVASAPGIGAALSLAMIAIMTLLLLLARRFNRRAWTRPR</sequence>
<dbReference type="SUPFAM" id="SSF161098">
    <property type="entry name" value="MetI-like"/>
    <property type="match status" value="1"/>
</dbReference>
<dbReference type="PROSITE" id="PS50928">
    <property type="entry name" value="ABC_TM1"/>
    <property type="match status" value="1"/>
</dbReference>
<comment type="subcellular location">
    <subcellularLocation>
        <location evidence="1 8">Cell membrane</location>
        <topology evidence="1 8">Multi-pass membrane protein</topology>
    </subcellularLocation>
</comment>
<evidence type="ECO:0000256" key="7">
    <source>
        <dbReference type="ARBA" id="ARBA00023136"/>
    </source>
</evidence>
<organism evidence="10 11">
    <name type="scientific">Aureimonas endophytica</name>
    <dbReference type="NCBI Taxonomy" id="2027858"/>
    <lineage>
        <taxon>Bacteria</taxon>
        <taxon>Pseudomonadati</taxon>
        <taxon>Pseudomonadota</taxon>
        <taxon>Alphaproteobacteria</taxon>
        <taxon>Hyphomicrobiales</taxon>
        <taxon>Aurantimonadaceae</taxon>
        <taxon>Aureimonas</taxon>
    </lineage>
</organism>
<feature type="transmembrane region" description="Helical" evidence="8">
    <location>
        <begin position="27"/>
        <end position="53"/>
    </location>
</feature>
<evidence type="ECO:0000256" key="2">
    <source>
        <dbReference type="ARBA" id="ARBA00007069"/>
    </source>
</evidence>
<evidence type="ECO:0000256" key="6">
    <source>
        <dbReference type="ARBA" id="ARBA00022989"/>
    </source>
</evidence>
<dbReference type="PANTHER" id="PTHR42929:SF1">
    <property type="entry name" value="INNER MEMBRANE ABC TRANSPORTER PERMEASE PROTEIN YDCU-RELATED"/>
    <property type="match status" value="1"/>
</dbReference>
<reference evidence="10" key="1">
    <citation type="journal article" date="2014" name="Int. J. Syst. Evol. Microbiol.">
        <title>Complete genome sequence of Corynebacterium casei LMG S-19264T (=DSM 44701T), isolated from a smear-ripened cheese.</title>
        <authorList>
            <consortium name="US DOE Joint Genome Institute (JGI-PGF)"/>
            <person name="Walter F."/>
            <person name="Albersmeier A."/>
            <person name="Kalinowski J."/>
            <person name="Ruckert C."/>
        </authorList>
    </citation>
    <scope>NUCLEOTIDE SEQUENCE</scope>
    <source>
        <strain evidence="10">CGMCC 1.15367</strain>
    </source>
</reference>
<dbReference type="Proteomes" id="UP000644699">
    <property type="component" value="Unassembled WGS sequence"/>
</dbReference>
<feature type="transmembrane region" description="Helical" evidence="8">
    <location>
        <begin position="217"/>
        <end position="243"/>
    </location>
</feature>
<dbReference type="Gene3D" id="1.10.3720.10">
    <property type="entry name" value="MetI-like"/>
    <property type="match status" value="1"/>
</dbReference>
<feature type="transmembrane region" description="Helical" evidence="8">
    <location>
        <begin position="83"/>
        <end position="104"/>
    </location>
</feature>
<dbReference type="AlphaFoldDB" id="A0A916ZN57"/>
<evidence type="ECO:0000256" key="4">
    <source>
        <dbReference type="ARBA" id="ARBA00022475"/>
    </source>
</evidence>
<keyword evidence="5 8" id="KW-0812">Transmembrane</keyword>
<evidence type="ECO:0000313" key="10">
    <source>
        <dbReference type="EMBL" id="GGE05828.1"/>
    </source>
</evidence>
<protein>
    <submittedName>
        <fullName evidence="10">ABC transporter</fullName>
    </submittedName>
</protein>
<feature type="transmembrane region" description="Helical" evidence="8">
    <location>
        <begin position="263"/>
        <end position="288"/>
    </location>
</feature>
<keyword evidence="3 8" id="KW-0813">Transport</keyword>
<accession>A0A916ZN57</accession>